<dbReference type="SUPFAM" id="SSF51735">
    <property type="entry name" value="NAD(P)-binding Rossmann-fold domains"/>
    <property type="match status" value="1"/>
</dbReference>
<dbReference type="SMART" id="SM00881">
    <property type="entry name" value="CoA_binding"/>
    <property type="match status" value="1"/>
</dbReference>
<accession>A0ABQ5Q3M0</accession>
<evidence type="ECO:0000313" key="2">
    <source>
        <dbReference type="EMBL" id="GLH69337.1"/>
    </source>
</evidence>
<dbReference type="Gene3D" id="3.40.50.261">
    <property type="entry name" value="Succinyl-CoA synthetase domains"/>
    <property type="match status" value="2"/>
</dbReference>
<dbReference type="SUPFAM" id="SSF55729">
    <property type="entry name" value="Acyl-CoA N-acyltransferases (Nat)"/>
    <property type="match status" value="1"/>
</dbReference>
<dbReference type="Proteomes" id="UP001165089">
    <property type="component" value="Unassembled WGS sequence"/>
</dbReference>
<dbReference type="PROSITE" id="PS51186">
    <property type="entry name" value="GNAT"/>
    <property type="match status" value="1"/>
</dbReference>
<evidence type="ECO:0000313" key="3">
    <source>
        <dbReference type="Proteomes" id="UP001165089"/>
    </source>
</evidence>
<name>A0ABQ5Q3M0_9BACT</name>
<dbReference type="Gene3D" id="3.40.630.30">
    <property type="match status" value="1"/>
</dbReference>
<feature type="domain" description="N-acetyltransferase" evidence="1">
    <location>
        <begin position="23"/>
        <end position="177"/>
    </location>
</feature>
<dbReference type="InterPro" id="IPR016181">
    <property type="entry name" value="Acyl_CoA_acyltransferase"/>
</dbReference>
<dbReference type="Pfam" id="PF13607">
    <property type="entry name" value="Succ_CoA_lig"/>
    <property type="match status" value="1"/>
</dbReference>
<proteinExistence type="predicted"/>
<dbReference type="InterPro" id="IPR032875">
    <property type="entry name" value="Succ_CoA_lig_flav_dom"/>
</dbReference>
<dbReference type="InterPro" id="IPR000182">
    <property type="entry name" value="GNAT_dom"/>
</dbReference>
<keyword evidence="3" id="KW-1185">Reference proteome</keyword>
<dbReference type="Pfam" id="PF00583">
    <property type="entry name" value="Acetyltransf_1"/>
    <property type="match status" value="1"/>
</dbReference>
<evidence type="ECO:0000259" key="1">
    <source>
        <dbReference type="PROSITE" id="PS51186"/>
    </source>
</evidence>
<reference evidence="2 3" key="1">
    <citation type="journal article" date="2023" name="Antonie Van Leeuwenhoek">
        <title>Mesoterricola silvestris gen. nov., sp. nov., Mesoterricola sediminis sp. nov., Geothrix oryzae sp. nov., Geothrix edaphica sp. nov., Geothrix rubra sp. nov., and Geothrix limicola sp. nov., six novel members of Acidobacteriota isolated from soils.</title>
        <authorList>
            <person name="Itoh H."/>
            <person name="Sugisawa Y."/>
            <person name="Mise K."/>
            <person name="Xu Z."/>
            <person name="Kuniyasu M."/>
            <person name="Ushijima N."/>
            <person name="Kawano K."/>
            <person name="Kobayashi E."/>
            <person name="Shiratori Y."/>
            <person name="Masuda Y."/>
            <person name="Senoo K."/>
        </authorList>
    </citation>
    <scope>NUCLEOTIDE SEQUENCE [LARGE SCALE GENOMIC DNA]</scope>
    <source>
        <strain evidence="2 3">Red803</strain>
    </source>
</reference>
<dbReference type="InterPro" id="IPR003781">
    <property type="entry name" value="CoA-bd"/>
</dbReference>
<dbReference type="Gene3D" id="3.40.50.720">
    <property type="entry name" value="NAD(P)-binding Rossmann-like Domain"/>
    <property type="match status" value="1"/>
</dbReference>
<dbReference type="PANTHER" id="PTHR42793">
    <property type="entry name" value="COA BINDING DOMAIN CONTAINING PROTEIN"/>
    <property type="match status" value="1"/>
</dbReference>
<sequence length="811" mass="86986">MFAILPDGADYREFVLLKDGRSILLRLAAPEDADRVEQFINSRTKQTLALRFMAGVARVSRKFVEDLCECDPRRWACLLAVEGEDQRILGLGNYVGDGGNLAEVAFLVAEEDQGRGIATLILEKLGGLAAGAGYVGFEAEVLFENQKMIHVFRDSGFETRQALEGGIIHVRFPLNAPEALRERAATRERVAVANSLVPLFRPKTVAVVGASRDPSSLGNALFRNILQGRFKGTVFPVNPRAQAIEGVRAYASLSDLPEAPDLVILAVPASKVLSVARRALDMGSRGLLVLAAGFAETGPEGARRQERLERLVRSRGARLVGPNCLGLLNTDASIQLNASLATALPPRGRVGFFSHSAALGVVILQYAAERGLGFSTFVSAGNRADVSGNDLLQYWDEDPNTDLALLYLETFGNARRFARLARRMSHRKPILCVKSARSHAGRRMAQAHIGASPQNDAEVEALFQQAGVIRANTLEELFDIALLLSHQPLPKGNRVAVISNSGGVATICADACESSGMQIGGPGVVDLQATATAEQYEKACQQALEHPEVDALIATFACVGSCDPNAVARAIRRAAIQAERRTGIAKPTLLSLMGVSGAVAVGLAPAGGSARTFPSYRFPESAALALSKAVEYARFRMLPPGRILGYEGTDPMAARMLVEQALQSVPKDAPPLALKGPQARTLLGHFGLPIQTTPAPVEGKRTSLRVIISLTVDPDFGPIWRFHRRGGDSLLRITPMTDLDIAGVIERLRLPAQRGFSETLGRLTLMVEELPWIHAFSAQVDVPTAEPAPAGPLPLLPGHALSFSVPAFRQA</sequence>
<dbReference type="SUPFAM" id="SSF52210">
    <property type="entry name" value="Succinyl-CoA synthetase domains"/>
    <property type="match status" value="2"/>
</dbReference>
<comment type="caution">
    <text evidence="2">The sequence shown here is derived from an EMBL/GenBank/DDBJ whole genome shotgun (WGS) entry which is preliminary data.</text>
</comment>
<dbReference type="InterPro" id="IPR036291">
    <property type="entry name" value="NAD(P)-bd_dom_sf"/>
</dbReference>
<dbReference type="RefSeq" id="WP_285723334.1">
    <property type="nucleotide sequence ID" value="NZ_BSDD01000001.1"/>
</dbReference>
<dbReference type="PANTHER" id="PTHR42793:SF1">
    <property type="entry name" value="PEPTIDYL-LYSINE N-ACETYLTRANSFERASE PATZ"/>
    <property type="match status" value="1"/>
</dbReference>
<gene>
    <name evidence="2" type="ORF">GETHPA_08700</name>
</gene>
<dbReference type="InterPro" id="IPR016102">
    <property type="entry name" value="Succinyl-CoA_synth-like"/>
</dbReference>
<organism evidence="2 3">
    <name type="scientific">Geothrix rubra</name>
    <dbReference type="NCBI Taxonomy" id="2927977"/>
    <lineage>
        <taxon>Bacteria</taxon>
        <taxon>Pseudomonadati</taxon>
        <taxon>Acidobacteriota</taxon>
        <taxon>Holophagae</taxon>
        <taxon>Holophagales</taxon>
        <taxon>Holophagaceae</taxon>
        <taxon>Geothrix</taxon>
    </lineage>
</organism>
<dbReference type="Pfam" id="PF13380">
    <property type="entry name" value="CoA_binding_2"/>
    <property type="match status" value="1"/>
</dbReference>
<protein>
    <recommendedName>
        <fullName evidence="1">N-acetyltransferase domain-containing protein</fullName>
    </recommendedName>
</protein>
<dbReference type="EMBL" id="BSDD01000001">
    <property type="protein sequence ID" value="GLH69337.1"/>
    <property type="molecule type" value="Genomic_DNA"/>
</dbReference>